<dbReference type="EMBL" id="SPHZ02000010">
    <property type="protein sequence ID" value="KAF0897047.1"/>
    <property type="molecule type" value="Genomic_DNA"/>
</dbReference>
<sequence>MVKGLIRCRFPWNERGSVEEVEGTESTWFERENGSRGADFALEVEVGADLMSARVERAIRLGQGGHDEGGMGHGMCELDCTELARIRGEGREASGLC</sequence>
<comment type="caution">
    <text evidence="1">The sequence shown here is derived from an EMBL/GenBank/DDBJ whole genome shotgun (WGS) entry which is preliminary data.</text>
</comment>
<name>A0A6G1CAM9_9ORYZ</name>
<evidence type="ECO:0000313" key="2">
    <source>
        <dbReference type="Proteomes" id="UP000479710"/>
    </source>
</evidence>
<organism evidence="1 2">
    <name type="scientific">Oryza meyeriana var. granulata</name>
    <dbReference type="NCBI Taxonomy" id="110450"/>
    <lineage>
        <taxon>Eukaryota</taxon>
        <taxon>Viridiplantae</taxon>
        <taxon>Streptophyta</taxon>
        <taxon>Embryophyta</taxon>
        <taxon>Tracheophyta</taxon>
        <taxon>Spermatophyta</taxon>
        <taxon>Magnoliopsida</taxon>
        <taxon>Liliopsida</taxon>
        <taxon>Poales</taxon>
        <taxon>Poaceae</taxon>
        <taxon>BOP clade</taxon>
        <taxon>Oryzoideae</taxon>
        <taxon>Oryzeae</taxon>
        <taxon>Oryzinae</taxon>
        <taxon>Oryza</taxon>
        <taxon>Oryza meyeriana</taxon>
    </lineage>
</organism>
<reference evidence="1 2" key="1">
    <citation type="submission" date="2019-11" db="EMBL/GenBank/DDBJ databases">
        <title>Whole genome sequence of Oryza granulata.</title>
        <authorList>
            <person name="Li W."/>
        </authorList>
    </citation>
    <scope>NUCLEOTIDE SEQUENCE [LARGE SCALE GENOMIC DNA]</scope>
    <source>
        <strain evidence="2">cv. Menghai</strain>
        <tissue evidence="1">Leaf</tissue>
    </source>
</reference>
<proteinExistence type="predicted"/>
<accession>A0A6G1CAM9</accession>
<protein>
    <submittedName>
        <fullName evidence="1">Uncharacterized protein</fullName>
    </submittedName>
</protein>
<dbReference type="AlphaFoldDB" id="A0A6G1CAM9"/>
<keyword evidence="2" id="KW-1185">Reference proteome</keyword>
<gene>
    <name evidence="1" type="ORF">E2562_032349</name>
</gene>
<dbReference type="Proteomes" id="UP000479710">
    <property type="component" value="Unassembled WGS sequence"/>
</dbReference>
<evidence type="ECO:0000313" key="1">
    <source>
        <dbReference type="EMBL" id="KAF0897047.1"/>
    </source>
</evidence>